<gene>
    <name evidence="3" type="ORF">HMPREF9081_1609</name>
</gene>
<sequence>MKKLRKMKVINWHYFDEDEISFGSATMLSGHSGAGKSTLLDALQYLFIGSQTQTRFNAAATQEARRTLIHYLRGKIKAEGVQYLRTDEFTSYIALEFYDDAKKNSFIVGYVVDVFRDDSLQEEFFLLDQRTLSDVEFRNADGVLYTREAFHRRYAHGSSVFETGKKQWQRRLMNRLGQLSARFLPAFSRALAFRPIDQVRDFIYEYILLPRDLKLDVLREVFYSYQKFERDLQGLRAQKRQLESLQENYDSYCKWRDTACEQEFVLLSFRHRNDEEKLEAGRQQKEMCHDRLKALQVKLREQEHLSERRNLEQQEAYAAWQGNDTKRRRDALLEKQAACEEKRRALTDAHRRMQKELLRESEGARALSAYPAGTFFALPDGMDAALTELAATLAYVGGDSIAASEIEPIQEKLRAGGAMLAEIAGTWQRSSLLLEQEQSAIAQRQEELRAEIDGLKRRQRKYRPEMMRLKALLEQRLAGRSKVYVLCEELEILDEAWRDTLEGYLNTQRFDLLVEQETFREALHIYETEKKERHFDGVGLVNTEAEKKYLNRRENGSLANLLQAKNPLAQARIDHLLGTVMQAQDEQEMLAYQSAATKTCMSYKGLVARQIPRRFYEIPYIGAGAIERQLEIRQRELMEVQQRLAGLAEEAERMKRIAPILREPLHRYVNFAEKMTVLSELDTCLAEGKRIESELAAMDLSETERLKSVYEESRRQAEEAARACTATTRELARSESALDQAERVLPLLTRAADEAAAAVRAWRETYPGLCASAESRFSSLVQETRDERTTEERLHSYESSKRGNETRRDNMWQQLLVARERYGLEHGDTGHVYDPDHSYYAQILDRLAATDIPSFEEKAKEALAQSEMEFKAHFIFSMREAIESARHEFRELNYSLDQFQFHKDKYSFIITPSAKYKPFYDAVMTADWEMAGGLFAETDTAANEQAMELFDKLVKGTPEEQEEFSDYRRYLDYDIRITDTAGQTYLYSRVLRQTSGGETQTPFYIAILAAFQQIYSDKTIRLTVFDEAFNKMDEERIKSCIELIKRMKMQLIVAVPDEKLAAIAPLMDQSIIVTNAGNHCFTDELGDVATWEKGMTHGSDTAAKAL</sequence>
<reference evidence="3 4" key="1">
    <citation type="submission" date="2011-04" db="EMBL/GenBank/DDBJ databases">
        <authorList>
            <person name="Muzny D."/>
            <person name="Qin X."/>
            <person name="Deng J."/>
            <person name="Jiang H."/>
            <person name="Liu Y."/>
            <person name="Qu J."/>
            <person name="Song X.-Z."/>
            <person name="Zhang L."/>
            <person name="Thornton R."/>
            <person name="Coyle M."/>
            <person name="Francisco L."/>
            <person name="Jackson L."/>
            <person name="Javaid M."/>
            <person name="Korchina V."/>
            <person name="Kovar C."/>
            <person name="Mata R."/>
            <person name="Mathew T."/>
            <person name="Ngo R."/>
            <person name="Nguyen L."/>
            <person name="Nguyen N."/>
            <person name="Okwuonu G."/>
            <person name="Ongeri F."/>
            <person name="Pham C."/>
            <person name="Simmons D."/>
            <person name="Wilczek-Boney K."/>
            <person name="Hale W."/>
            <person name="Jakkamsetti A."/>
            <person name="Pham P."/>
            <person name="Ruth R."/>
            <person name="San Lucas F."/>
            <person name="Warren J."/>
            <person name="Zhang J."/>
            <person name="Zhao Z."/>
            <person name="Zhou C."/>
            <person name="Zhu D."/>
            <person name="Lee S."/>
            <person name="Bess C."/>
            <person name="Blankenburg K."/>
            <person name="Forbes L."/>
            <person name="Fu Q."/>
            <person name="Gubbala S."/>
            <person name="Hirani K."/>
            <person name="Jayaseelan J.C."/>
            <person name="Lara F."/>
            <person name="Munidasa M."/>
            <person name="Palculict T."/>
            <person name="Patil S."/>
            <person name="Pu L.-L."/>
            <person name="Saada N."/>
            <person name="Tang L."/>
            <person name="Weissenberger G."/>
            <person name="Zhu Y."/>
            <person name="Hemphill L."/>
            <person name="Shang Y."/>
            <person name="Youmans B."/>
            <person name="Ayvaz T."/>
            <person name="Ross M."/>
            <person name="Santibanez J."/>
            <person name="Aqrawi P."/>
            <person name="Gross S."/>
            <person name="Joshi V."/>
            <person name="Fowler G."/>
            <person name="Nazareth L."/>
            <person name="Reid J."/>
            <person name="Worley K."/>
            <person name="Petrosino J."/>
            <person name="Highlander S."/>
            <person name="Gibbs R."/>
        </authorList>
    </citation>
    <scope>NUCLEOTIDE SEQUENCE [LARGE SCALE GENOMIC DNA]</scope>
    <source>
        <strain evidence="3 4">DSM 2778</strain>
    </source>
</reference>
<dbReference type="Proteomes" id="UP000004067">
    <property type="component" value="Unassembled WGS sequence"/>
</dbReference>
<organism evidence="3 4">
    <name type="scientific">Centipeda periodontii DSM 2778</name>
    <dbReference type="NCBI Taxonomy" id="888060"/>
    <lineage>
        <taxon>Bacteria</taxon>
        <taxon>Bacillati</taxon>
        <taxon>Bacillota</taxon>
        <taxon>Negativicutes</taxon>
        <taxon>Selenomonadales</taxon>
        <taxon>Selenomonadaceae</taxon>
        <taxon>Centipeda</taxon>
    </lineage>
</organism>
<evidence type="ECO:0000256" key="2">
    <source>
        <dbReference type="SAM" id="MobiDB-lite"/>
    </source>
</evidence>
<feature type="region of interest" description="Disordered" evidence="2">
    <location>
        <begin position="782"/>
        <end position="806"/>
    </location>
</feature>
<feature type="compositionally biased region" description="Basic and acidic residues" evidence="2">
    <location>
        <begin position="783"/>
        <end position="806"/>
    </location>
</feature>
<dbReference type="RefSeq" id="WP_006306597.1">
    <property type="nucleotide sequence ID" value="NZ_GL892076.1"/>
</dbReference>
<dbReference type="InterPro" id="IPR027417">
    <property type="entry name" value="P-loop_NTPase"/>
</dbReference>
<dbReference type="Pfam" id="PF13558">
    <property type="entry name" value="SbcC_Walker_B"/>
    <property type="match status" value="1"/>
</dbReference>
<dbReference type="EMBL" id="AFHQ01000036">
    <property type="protein sequence ID" value="EGK59428.1"/>
    <property type="molecule type" value="Genomic_DNA"/>
</dbReference>
<evidence type="ECO:0000313" key="4">
    <source>
        <dbReference type="Proteomes" id="UP000004067"/>
    </source>
</evidence>
<keyword evidence="4" id="KW-1185">Reference proteome</keyword>
<feature type="coiled-coil region" evidence="1">
    <location>
        <begin position="700"/>
        <end position="744"/>
    </location>
</feature>
<feature type="coiled-coil region" evidence="1">
    <location>
        <begin position="630"/>
        <end position="657"/>
    </location>
</feature>
<dbReference type="AlphaFoldDB" id="F5RMX3"/>
<dbReference type="SUPFAM" id="SSF52540">
    <property type="entry name" value="P-loop containing nucleoside triphosphate hydrolases"/>
    <property type="match status" value="1"/>
</dbReference>
<dbReference type="STRING" id="888060.HMPREF9081_1609"/>
<dbReference type="GO" id="GO:0000731">
    <property type="term" value="P:DNA synthesis involved in DNA repair"/>
    <property type="evidence" value="ECO:0007669"/>
    <property type="project" value="TreeGrafter"/>
</dbReference>
<evidence type="ECO:0000313" key="3">
    <source>
        <dbReference type="EMBL" id="EGK59428.1"/>
    </source>
</evidence>
<dbReference type="PANTHER" id="PTHR32182">
    <property type="entry name" value="DNA REPLICATION AND REPAIR PROTEIN RECF"/>
    <property type="match status" value="1"/>
</dbReference>
<dbReference type="GO" id="GO:0006302">
    <property type="term" value="P:double-strand break repair"/>
    <property type="evidence" value="ECO:0007669"/>
    <property type="project" value="TreeGrafter"/>
</dbReference>
<dbReference type="eggNOG" id="COG4913">
    <property type="taxonomic scope" value="Bacteria"/>
</dbReference>
<dbReference type="PANTHER" id="PTHR32182:SF0">
    <property type="entry name" value="DNA REPLICATION AND REPAIR PROTEIN RECF"/>
    <property type="match status" value="1"/>
</dbReference>
<name>F5RMX3_9FIRM</name>
<protein>
    <submittedName>
        <fullName evidence="3">MukB domain/M protein repeat protein</fullName>
    </submittedName>
</protein>
<evidence type="ECO:0000256" key="1">
    <source>
        <dbReference type="SAM" id="Coils"/>
    </source>
</evidence>
<keyword evidence="1" id="KW-0175">Coiled coil</keyword>
<dbReference type="Pfam" id="PF13555">
    <property type="entry name" value="AAA_29"/>
    <property type="match status" value="1"/>
</dbReference>
<dbReference type="Gene3D" id="3.40.50.300">
    <property type="entry name" value="P-loop containing nucleotide triphosphate hydrolases"/>
    <property type="match status" value="2"/>
</dbReference>
<dbReference type="HOGENOM" id="CLU_009040_1_0_9"/>
<comment type="caution">
    <text evidence="3">The sequence shown here is derived from an EMBL/GenBank/DDBJ whole genome shotgun (WGS) entry which is preliminary data.</text>
</comment>
<accession>F5RMX3</accession>
<proteinExistence type="predicted"/>